<dbReference type="EMBL" id="JAIWYP010000003">
    <property type="protein sequence ID" value="KAH3847514.1"/>
    <property type="molecule type" value="Genomic_DNA"/>
</dbReference>
<gene>
    <name evidence="1" type="ORF">DPMN_089839</name>
</gene>
<comment type="caution">
    <text evidence="1">The sequence shown here is derived from an EMBL/GenBank/DDBJ whole genome shotgun (WGS) entry which is preliminary data.</text>
</comment>
<reference evidence="1" key="1">
    <citation type="journal article" date="2019" name="bioRxiv">
        <title>The Genome of the Zebra Mussel, Dreissena polymorpha: A Resource for Invasive Species Research.</title>
        <authorList>
            <person name="McCartney M.A."/>
            <person name="Auch B."/>
            <person name="Kono T."/>
            <person name="Mallez S."/>
            <person name="Zhang Y."/>
            <person name="Obille A."/>
            <person name="Becker A."/>
            <person name="Abrahante J.E."/>
            <person name="Garbe J."/>
            <person name="Badalamenti J.P."/>
            <person name="Herman A."/>
            <person name="Mangelson H."/>
            <person name="Liachko I."/>
            <person name="Sullivan S."/>
            <person name="Sone E.D."/>
            <person name="Koren S."/>
            <person name="Silverstein K.A.T."/>
            <person name="Beckman K.B."/>
            <person name="Gohl D.M."/>
        </authorList>
    </citation>
    <scope>NUCLEOTIDE SEQUENCE</scope>
    <source>
        <strain evidence="1">Duluth1</strain>
        <tissue evidence="1">Whole animal</tissue>
    </source>
</reference>
<evidence type="ECO:0000313" key="2">
    <source>
        <dbReference type="Proteomes" id="UP000828390"/>
    </source>
</evidence>
<reference evidence="1" key="2">
    <citation type="submission" date="2020-11" db="EMBL/GenBank/DDBJ databases">
        <authorList>
            <person name="McCartney M.A."/>
            <person name="Auch B."/>
            <person name="Kono T."/>
            <person name="Mallez S."/>
            <person name="Becker A."/>
            <person name="Gohl D.M."/>
            <person name="Silverstein K.A.T."/>
            <person name="Koren S."/>
            <person name="Bechman K.B."/>
            <person name="Herman A."/>
            <person name="Abrahante J.E."/>
            <person name="Garbe J."/>
        </authorList>
    </citation>
    <scope>NUCLEOTIDE SEQUENCE</scope>
    <source>
        <strain evidence="1">Duluth1</strain>
        <tissue evidence="1">Whole animal</tissue>
    </source>
</reference>
<protein>
    <submittedName>
        <fullName evidence="1">Uncharacterized protein</fullName>
    </submittedName>
</protein>
<proteinExistence type="predicted"/>
<dbReference type="AlphaFoldDB" id="A0A9D4QXT3"/>
<keyword evidence="2" id="KW-1185">Reference proteome</keyword>
<dbReference type="Proteomes" id="UP000828390">
    <property type="component" value="Unassembled WGS sequence"/>
</dbReference>
<sequence length="149" mass="17468">MAEGMKVLRLHYPVATLVNSFARQAICYNSNDMRANSRDFELVEKVFSDIGTSTRIAKEVMLKMQESNDQRLHSLEEEIQLMQSNLRHANKMNENQNNHLRFLLGANCFLNARVASQETHLQKEKDIYEEILKECEYLKRQISTERSRC</sequence>
<evidence type="ECO:0000313" key="1">
    <source>
        <dbReference type="EMBL" id="KAH3847514.1"/>
    </source>
</evidence>
<organism evidence="1 2">
    <name type="scientific">Dreissena polymorpha</name>
    <name type="common">Zebra mussel</name>
    <name type="synonym">Mytilus polymorpha</name>
    <dbReference type="NCBI Taxonomy" id="45954"/>
    <lineage>
        <taxon>Eukaryota</taxon>
        <taxon>Metazoa</taxon>
        <taxon>Spiralia</taxon>
        <taxon>Lophotrochozoa</taxon>
        <taxon>Mollusca</taxon>
        <taxon>Bivalvia</taxon>
        <taxon>Autobranchia</taxon>
        <taxon>Heteroconchia</taxon>
        <taxon>Euheterodonta</taxon>
        <taxon>Imparidentia</taxon>
        <taxon>Neoheterodontei</taxon>
        <taxon>Myida</taxon>
        <taxon>Dreissenoidea</taxon>
        <taxon>Dreissenidae</taxon>
        <taxon>Dreissena</taxon>
    </lineage>
</organism>
<accession>A0A9D4QXT3</accession>
<name>A0A9D4QXT3_DREPO</name>